<evidence type="ECO:0000313" key="9">
    <source>
        <dbReference type="Proteomes" id="UP000675781"/>
    </source>
</evidence>
<accession>A0A941EPG7</accession>
<dbReference type="Gene3D" id="3.40.50.1820">
    <property type="entry name" value="alpha/beta hydrolase"/>
    <property type="match status" value="1"/>
</dbReference>
<keyword evidence="2" id="KW-0560">Oxidoreductase</keyword>
<comment type="similarity">
    <text evidence="3">Belongs to the AB hydrolase superfamily. Bacterial non-heme haloperoxidase / perhydrolase family.</text>
</comment>
<dbReference type="AlphaFoldDB" id="A0A941EPG7"/>
<feature type="domain" description="CBS" evidence="7">
    <location>
        <begin position="24"/>
        <end position="80"/>
    </location>
</feature>
<keyword evidence="5" id="KW-0129">CBS domain</keyword>
<dbReference type="PANTHER" id="PTHR43433:SF3">
    <property type="entry name" value="NON-HEME CHLOROPEROXIDASE"/>
    <property type="match status" value="1"/>
</dbReference>
<dbReference type="GO" id="GO:0004414">
    <property type="term" value="F:homoserine O-acetyltransferase activity"/>
    <property type="evidence" value="ECO:0007669"/>
    <property type="project" value="UniProtKB-EC"/>
</dbReference>
<name>A0A941EPG7_9ACTN</name>
<dbReference type="Proteomes" id="UP000675781">
    <property type="component" value="Unassembled WGS sequence"/>
</dbReference>
<dbReference type="InterPro" id="IPR000644">
    <property type="entry name" value="CBS_dom"/>
</dbReference>
<dbReference type="PRINTS" id="PR00111">
    <property type="entry name" value="ABHYDROLASE"/>
</dbReference>
<sequence length="391" mass="42648">MTTTRTLAPGSATDLGALTARDLMRPVAGVIAEDATLREVVARFVSGGCRHLLVLDRDGRCAGVLAPRHVAQAPARGRAEPGPPNSRSRRRRGSCGCPRRGLAWVGGSARPRRRRTMPFCKTRDGVEIFYKDWGSGRPVVFIHGWPLSGDAWQSQLKAVADAGYRGIAHDRRGHGRSTPVYDGYDWDTFADDLNDLITGLDLRDVTLVAHSMGGGELARYIGRHGTGRLHSAVLLSAITPLMLQGPNNPEGVPNEVFQQLKQGIVAERSQFWHETAVVFFGANRDGNKVTQGNKDEFWYMAMQETVEGGVACVDAFANTDFTDDLKKFDVPTLIVHGDDDQVVPIDATAHKSVKIIPDATLKVYPGGAHGLVLVPGYKEQFDKDLLDFLAK</sequence>
<dbReference type="InterPro" id="IPR050471">
    <property type="entry name" value="AB_hydrolase"/>
</dbReference>
<evidence type="ECO:0000313" key="8">
    <source>
        <dbReference type="EMBL" id="MBR7834713.1"/>
    </source>
</evidence>
<dbReference type="InterPro" id="IPR046342">
    <property type="entry name" value="CBS_dom_sf"/>
</dbReference>
<evidence type="ECO:0000259" key="7">
    <source>
        <dbReference type="PROSITE" id="PS51371"/>
    </source>
</evidence>
<gene>
    <name evidence="8" type="ORF">KDL01_15670</name>
</gene>
<keyword evidence="8" id="KW-0378">Hydrolase</keyword>
<evidence type="ECO:0000256" key="1">
    <source>
        <dbReference type="ARBA" id="ARBA00013270"/>
    </source>
</evidence>
<evidence type="ECO:0000256" key="2">
    <source>
        <dbReference type="ARBA" id="ARBA00022559"/>
    </source>
</evidence>
<comment type="catalytic activity">
    <reaction evidence="4">
        <text>L-homoserine + acetyl-CoA = O-acetyl-L-homoserine + CoA</text>
        <dbReference type="Rhea" id="RHEA:13701"/>
        <dbReference type="ChEBI" id="CHEBI:57287"/>
        <dbReference type="ChEBI" id="CHEBI:57288"/>
        <dbReference type="ChEBI" id="CHEBI:57476"/>
        <dbReference type="ChEBI" id="CHEBI:57716"/>
        <dbReference type="EC" id="2.3.1.31"/>
    </reaction>
</comment>
<reference evidence="8" key="1">
    <citation type="submission" date="2021-04" db="EMBL/GenBank/DDBJ databases">
        <title>Genome based classification of Actinospica acidithermotolerans sp. nov., an actinobacterium isolated from an Indonesian hot spring.</title>
        <authorList>
            <person name="Kusuma A.B."/>
            <person name="Putra K.E."/>
            <person name="Nafisah S."/>
            <person name="Loh J."/>
            <person name="Nouioui I."/>
            <person name="Goodfellow M."/>
        </authorList>
    </citation>
    <scope>NUCLEOTIDE SEQUENCE</scope>
    <source>
        <strain evidence="8">CSCA 57</strain>
    </source>
</reference>
<dbReference type="SUPFAM" id="SSF53474">
    <property type="entry name" value="alpha/beta-Hydrolases"/>
    <property type="match status" value="1"/>
</dbReference>
<dbReference type="FunFam" id="3.40.50.1820:FF:000205">
    <property type="entry name" value="Non-haem bromoperoxidase BPO-A2"/>
    <property type="match status" value="1"/>
</dbReference>
<dbReference type="PROSITE" id="PS51371">
    <property type="entry name" value="CBS"/>
    <property type="match status" value="1"/>
</dbReference>
<dbReference type="Pfam" id="PF00561">
    <property type="entry name" value="Abhydrolase_1"/>
    <property type="match status" value="1"/>
</dbReference>
<dbReference type="GO" id="GO:0016787">
    <property type="term" value="F:hydrolase activity"/>
    <property type="evidence" value="ECO:0007669"/>
    <property type="project" value="UniProtKB-KW"/>
</dbReference>
<evidence type="ECO:0000256" key="6">
    <source>
        <dbReference type="SAM" id="MobiDB-lite"/>
    </source>
</evidence>
<protein>
    <recommendedName>
        <fullName evidence="1">homoserine O-acetyltransferase</fullName>
        <ecNumber evidence="1">2.3.1.31</ecNumber>
    </recommendedName>
</protein>
<dbReference type="GO" id="GO:0004601">
    <property type="term" value="F:peroxidase activity"/>
    <property type="evidence" value="ECO:0007669"/>
    <property type="project" value="UniProtKB-KW"/>
</dbReference>
<dbReference type="InterPro" id="IPR000639">
    <property type="entry name" value="Epox_hydrolase-like"/>
</dbReference>
<dbReference type="InterPro" id="IPR029058">
    <property type="entry name" value="AB_hydrolase_fold"/>
</dbReference>
<dbReference type="SUPFAM" id="SSF54631">
    <property type="entry name" value="CBS-domain pair"/>
    <property type="match status" value="1"/>
</dbReference>
<dbReference type="EMBL" id="JAGSOG010000067">
    <property type="protein sequence ID" value="MBR7834713.1"/>
    <property type="molecule type" value="Genomic_DNA"/>
</dbReference>
<keyword evidence="2" id="KW-0575">Peroxidase</keyword>
<dbReference type="EC" id="2.3.1.31" evidence="1"/>
<feature type="region of interest" description="Disordered" evidence="6">
    <location>
        <begin position="72"/>
        <end position="97"/>
    </location>
</feature>
<dbReference type="Pfam" id="PF00571">
    <property type="entry name" value="CBS"/>
    <property type="match status" value="1"/>
</dbReference>
<evidence type="ECO:0000256" key="3">
    <source>
        <dbReference type="ARBA" id="ARBA00038128"/>
    </source>
</evidence>
<evidence type="ECO:0000256" key="4">
    <source>
        <dbReference type="ARBA" id="ARBA00049043"/>
    </source>
</evidence>
<dbReference type="Gene3D" id="3.10.580.10">
    <property type="entry name" value="CBS-domain"/>
    <property type="match status" value="1"/>
</dbReference>
<comment type="caution">
    <text evidence="8">The sequence shown here is derived from an EMBL/GenBank/DDBJ whole genome shotgun (WGS) entry which is preliminary data.</text>
</comment>
<dbReference type="PANTHER" id="PTHR43433">
    <property type="entry name" value="HYDROLASE, ALPHA/BETA FOLD FAMILY PROTEIN"/>
    <property type="match status" value="1"/>
</dbReference>
<dbReference type="InterPro" id="IPR000073">
    <property type="entry name" value="AB_hydrolase_1"/>
</dbReference>
<organism evidence="8 9">
    <name type="scientific">Actinospica durhamensis</name>
    <dbReference type="NCBI Taxonomy" id="1508375"/>
    <lineage>
        <taxon>Bacteria</taxon>
        <taxon>Bacillati</taxon>
        <taxon>Actinomycetota</taxon>
        <taxon>Actinomycetes</taxon>
        <taxon>Catenulisporales</taxon>
        <taxon>Actinospicaceae</taxon>
        <taxon>Actinospica</taxon>
    </lineage>
</organism>
<evidence type="ECO:0000256" key="5">
    <source>
        <dbReference type="PROSITE-ProRule" id="PRU00703"/>
    </source>
</evidence>
<dbReference type="PRINTS" id="PR00412">
    <property type="entry name" value="EPOXHYDRLASE"/>
</dbReference>
<keyword evidence="9" id="KW-1185">Reference proteome</keyword>
<proteinExistence type="inferred from homology"/>